<dbReference type="STRING" id="866771.HMPREF9296_2514"/>
<comment type="caution">
    <text evidence="1">The sequence shown here is derived from an EMBL/GenBank/DDBJ whole genome shotgun (WGS) entry which is preliminary data.</text>
</comment>
<evidence type="ECO:0000313" key="1">
    <source>
        <dbReference type="EMBL" id="EFL46893.1"/>
    </source>
</evidence>
<accession>E1KNX8</accession>
<dbReference type="Proteomes" id="UP000003610">
    <property type="component" value="Unassembled WGS sequence"/>
</dbReference>
<protein>
    <submittedName>
        <fullName evidence="1">Uncharacterized protein</fullName>
    </submittedName>
</protein>
<organism evidence="1 2">
    <name type="scientific">Prevotella disiens FB035-09AN</name>
    <dbReference type="NCBI Taxonomy" id="866771"/>
    <lineage>
        <taxon>Bacteria</taxon>
        <taxon>Pseudomonadati</taxon>
        <taxon>Bacteroidota</taxon>
        <taxon>Bacteroidia</taxon>
        <taxon>Bacteroidales</taxon>
        <taxon>Prevotellaceae</taxon>
        <taxon>Prevotella</taxon>
    </lineage>
</organism>
<evidence type="ECO:0000313" key="2">
    <source>
        <dbReference type="Proteomes" id="UP000003610"/>
    </source>
</evidence>
<proteinExistence type="predicted"/>
<dbReference type="AlphaFoldDB" id="E1KNX8"/>
<sequence length="101" mass="12243">MEINMAKKQQLQYEVYYDDNVNGDWLVAAFDLKGQAEWWIKEHLQSCTPVDSDVDIYNDSSKFFRYFISDSYQQTFDEDGEFEVWPSDCEVWTSKYYWKED</sequence>
<gene>
    <name evidence="1" type="ORF">HMPREF9296_2514</name>
</gene>
<dbReference type="EMBL" id="AEDO01000013">
    <property type="protein sequence ID" value="EFL46893.1"/>
    <property type="molecule type" value="Genomic_DNA"/>
</dbReference>
<name>E1KNX8_9BACT</name>
<reference evidence="1 2" key="1">
    <citation type="submission" date="2010-08" db="EMBL/GenBank/DDBJ databases">
        <authorList>
            <person name="Durkin A.S."/>
            <person name="Madupu R."/>
            <person name="Torralba M."/>
            <person name="Gillis M."/>
            <person name="Methe B."/>
            <person name="Sutton G."/>
            <person name="Nelson K.E."/>
        </authorList>
    </citation>
    <scope>NUCLEOTIDE SEQUENCE [LARGE SCALE GENOMIC DNA]</scope>
    <source>
        <strain evidence="1 2">FB035-09AN</strain>
    </source>
</reference>